<dbReference type="Gene3D" id="3.30.300.20">
    <property type="match status" value="1"/>
</dbReference>
<feature type="compositionally biased region" description="Low complexity" evidence="1">
    <location>
        <begin position="19"/>
        <end position="28"/>
    </location>
</feature>
<comment type="caution">
    <text evidence="2">The sequence shown here is derived from an EMBL/GenBank/DDBJ whole genome shotgun (WGS) entry which is preliminary data.</text>
</comment>
<dbReference type="NCBIfam" id="TIGR03562">
    <property type="entry name" value="osmo_induc_OsmC"/>
    <property type="match status" value="1"/>
</dbReference>
<accession>A0A645HX32</accession>
<dbReference type="Pfam" id="PF02566">
    <property type="entry name" value="OsmC"/>
    <property type="match status" value="1"/>
</dbReference>
<gene>
    <name evidence="2" type="primary">osmC_4</name>
    <name evidence="2" type="ORF">SDC9_191138</name>
</gene>
<dbReference type="InterPro" id="IPR015946">
    <property type="entry name" value="KH_dom-like_a/b"/>
</dbReference>
<dbReference type="InterPro" id="IPR036102">
    <property type="entry name" value="OsmC/Ohrsf"/>
</dbReference>
<feature type="region of interest" description="Disordered" evidence="1">
    <location>
        <begin position="1"/>
        <end position="31"/>
    </location>
</feature>
<dbReference type="SUPFAM" id="SSF82784">
    <property type="entry name" value="OsmC-like"/>
    <property type="match status" value="1"/>
</dbReference>
<organism evidence="2">
    <name type="scientific">bioreactor metagenome</name>
    <dbReference type="NCBI Taxonomy" id="1076179"/>
    <lineage>
        <taxon>unclassified sequences</taxon>
        <taxon>metagenomes</taxon>
        <taxon>ecological metagenomes</taxon>
    </lineage>
</organism>
<proteinExistence type="predicted"/>
<name>A0A645HX32_9ZZZZ</name>
<dbReference type="GO" id="GO:0004601">
    <property type="term" value="F:peroxidase activity"/>
    <property type="evidence" value="ECO:0007669"/>
    <property type="project" value="UniProtKB-KW"/>
</dbReference>
<dbReference type="InterPro" id="IPR019904">
    <property type="entry name" value="Peroxiredoxin_OsmC"/>
</dbReference>
<dbReference type="PANTHER" id="PTHR42830">
    <property type="entry name" value="OSMOTICALLY INDUCIBLE FAMILY PROTEIN"/>
    <property type="match status" value="1"/>
</dbReference>
<dbReference type="EC" id="1.11.1.15" evidence="2"/>
<dbReference type="EMBL" id="VSSQ01102063">
    <property type="protein sequence ID" value="MPN43578.1"/>
    <property type="molecule type" value="Genomic_DNA"/>
</dbReference>
<keyword evidence="2" id="KW-0575">Peroxidase</keyword>
<protein>
    <submittedName>
        <fullName evidence="2">Peroxiredoxin OsmC</fullName>
        <ecNumber evidence="2">1.11.1.15</ecNumber>
    </submittedName>
</protein>
<dbReference type="PANTHER" id="PTHR42830:SF1">
    <property type="entry name" value="OSMOTICALLY INDUCIBLE FAMILY PROTEIN"/>
    <property type="match status" value="1"/>
</dbReference>
<reference evidence="2" key="1">
    <citation type="submission" date="2019-08" db="EMBL/GenBank/DDBJ databases">
        <authorList>
            <person name="Kucharzyk K."/>
            <person name="Murdoch R.W."/>
            <person name="Higgins S."/>
            <person name="Loffler F."/>
        </authorList>
    </citation>
    <scope>NUCLEOTIDE SEQUENCE</scope>
</reference>
<evidence type="ECO:0000313" key="2">
    <source>
        <dbReference type="EMBL" id="MPN43578.1"/>
    </source>
</evidence>
<keyword evidence="2" id="KW-0560">Oxidoreductase</keyword>
<evidence type="ECO:0000256" key="1">
    <source>
        <dbReference type="SAM" id="MobiDB-lite"/>
    </source>
</evidence>
<dbReference type="AlphaFoldDB" id="A0A645HX32"/>
<sequence length="148" mass="15991">MADIERHAQARWTGALREGSGTTTTGSGIINQAPYSVPSRFESGKGTNPEELLAAAHASCFSMMLAKIMGDRQKVAREISTRATVTMSQRNGTPRIIKIHLDTEVEADGLNETTLKEVAAQAKEQCPVSILLRPGLEEITLSARLRTA</sequence>
<dbReference type="InterPro" id="IPR052707">
    <property type="entry name" value="OsmC_Ohr_Peroxiredoxin"/>
</dbReference>
<dbReference type="GO" id="GO:0006979">
    <property type="term" value="P:response to oxidative stress"/>
    <property type="evidence" value="ECO:0007669"/>
    <property type="project" value="InterPro"/>
</dbReference>
<dbReference type="InterPro" id="IPR003718">
    <property type="entry name" value="OsmC/Ohr_fam"/>
</dbReference>